<dbReference type="GO" id="GO:0031177">
    <property type="term" value="F:phosphopantetheine binding"/>
    <property type="evidence" value="ECO:0007669"/>
    <property type="project" value="TreeGrafter"/>
</dbReference>
<dbReference type="Pfam" id="PF00668">
    <property type="entry name" value="Condensation"/>
    <property type="match status" value="1"/>
</dbReference>
<dbReference type="Gene3D" id="3.30.559.30">
    <property type="entry name" value="Nonribosomal peptide synthetase, condensation domain"/>
    <property type="match status" value="1"/>
</dbReference>
<feature type="domain" description="Condensation" evidence="1">
    <location>
        <begin position="46"/>
        <end position="342"/>
    </location>
</feature>
<dbReference type="GO" id="GO:0008610">
    <property type="term" value="P:lipid biosynthetic process"/>
    <property type="evidence" value="ECO:0007669"/>
    <property type="project" value="UniProtKB-ARBA"/>
</dbReference>
<dbReference type="InterPro" id="IPR023213">
    <property type="entry name" value="CAT-like_dom_sf"/>
</dbReference>
<dbReference type="Gene3D" id="3.30.559.10">
    <property type="entry name" value="Chloramphenicol acetyltransferase-like domain"/>
    <property type="match status" value="1"/>
</dbReference>
<dbReference type="SUPFAM" id="SSF52777">
    <property type="entry name" value="CoA-dependent acyltransferases"/>
    <property type="match status" value="2"/>
</dbReference>
<dbReference type="OrthoDB" id="5194982at2"/>
<dbReference type="GO" id="GO:0043041">
    <property type="term" value="P:amino acid activation for nonribosomal peptide biosynthetic process"/>
    <property type="evidence" value="ECO:0007669"/>
    <property type="project" value="TreeGrafter"/>
</dbReference>
<comment type="caution">
    <text evidence="2">The sequence shown here is derived from an EMBL/GenBank/DDBJ whole genome shotgun (WGS) entry which is preliminary data.</text>
</comment>
<gene>
    <name evidence="2" type="ORF">EDD40_7477</name>
</gene>
<dbReference type="GO" id="GO:0003824">
    <property type="term" value="F:catalytic activity"/>
    <property type="evidence" value="ECO:0007669"/>
    <property type="project" value="InterPro"/>
</dbReference>
<dbReference type="PANTHER" id="PTHR45527">
    <property type="entry name" value="NONRIBOSOMAL PEPTIDE SYNTHETASE"/>
    <property type="match status" value="1"/>
</dbReference>
<evidence type="ECO:0000259" key="1">
    <source>
        <dbReference type="Pfam" id="PF00668"/>
    </source>
</evidence>
<dbReference type="EMBL" id="RJKM01000001">
    <property type="protein sequence ID" value="ROP41991.1"/>
    <property type="molecule type" value="Genomic_DNA"/>
</dbReference>
<evidence type="ECO:0000313" key="2">
    <source>
        <dbReference type="EMBL" id="ROP41991.1"/>
    </source>
</evidence>
<dbReference type="PANTHER" id="PTHR45527:SF1">
    <property type="entry name" value="FATTY ACID SYNTHASE"/>
    <property type="match status" value="1"/>
</dbReference>
<keyword evidence="3" id="KW-1185">Reference proteome</keyword>
<proteinExistence type="predicted"/>
<sequence>MREHRVTVPFSGPGAGTAPLTWGQKAIMRDMRATGWPHNNSGAHPLPEGVTVADLAARLGEMMCRHPALRMRIGVGDDGEPCQVVVPSGEIDVEVTAFDDDADPAEVRGHSHKVWFEWMMTPFEGHTPWLVRLAVLEHRGRAAHLVFAVNHLVADGTGTLLLMTGLGVGELADRELDPDAITGLDLARREQTPEVRRTSDGAMRYWEQRLRDLPRATFGEPKYPEGRLGHRYWHGRFSSPAAHLAVLAIARRTRTDTARVLLAVLAIAIGRATGVDPLTTNVIVSNRFRPGFADVIGTLSQNSVVTLDLGGTVDEVVARTRHAATAAWMRAYYDPDQLDRLVARLDAERGHPAEVTCRISDLRFSTRPDAEELLADDDPVTEQRVRAELPRTSLSWDGHLDAMPDQLFISVEDRPGTVHLQMVFDMAVLTTDQVETMLHAVEEVALRAAFDPTAPAIGPTSPAAPGSS</sequence>
<name>A0A3N1HHS3_9PSEU</name>
<protein>
    <submittedName>
        <fullName evidence="2">Condensation domain-containing protein</fullName>
    </submittedName>
</protein>
<dbReference type="GO" id="GO:0005737">
    <property type="term" value="C:cytoplasm"/>
    <property type="evidence" value="ECO:0007669"/>
    <property type="project" value="TreeGrafter"/>
</dbReference>
<reference evidence="2 3" key="1">
    <citation type="submission" date="2018-11" db="EMBL/GenBank/DDBJ databases">
        <title>Sequencing the genomes of 1000 actinobacteria strains.</title>
        <authorList>
            <person name="Klenk H.-P."/>
        </authorList>
    </citation>
    <scope>NUCLEOTIDE SEQUENCE [LARGE SCALE GENOMIC DNA]</scope>
    <source>
        <strain evidence="2 3">DSM 44231</strain>
    </source>
</reference>
<dbReference type="RefSeq" id="WP_123747006.1">
    <property type="nucleotide sequence ID" value="NZ_RJKM01000001.1"/>
</dbReference>
<dbReference type="GO" id="GO:0044550">
    <property type="term" value="P:secondary metabolite biosynthetic process"/>
    <property type="evidence" value="ECO:0007669"/>
    <property type="project" value="TreeGrafter"/>
</dbReference>
<organism evidence="2 3">
    <name type="scientific">Saccharothrix texasensis</name>
    <dbReference type="NCBI Taxonomy" id="103734"/>
    <lineage>
        <taxon>Bacteria</taxon>
        <taxon>Bacillati</taxon>
        <taxon>Actinomycetota</taxon>
        <taxon>Actinomycetes</taxon>
        <taxon>Pseudonocardiales</taxon>
        <taxon>Pseudonocardiaceae</taxon>
        <taxon>Saccharothrix</taxon>
    </lineage>
</organism>
<dbReference type="Proteomes" id="UP000268727">
    <property type="component" value="Unassembled WGS sequence"/>
</dbReference>
<evidence type="ECO:0000313" key="3">
    <source>
        <dbReference type="Proteomes" id="UP000268727"/>
    </source>
</evidence>
<dbReference type="AlphaFoldDB" id="A0A3N1HHS3"/>
<dbReference type="InterPro" id="IPR001242">
    <property type="entry name" value="Condensation_dom"/>
</dbReference>
<accession>A0A3N1HHS3</accession>